<proteinExistence type="predicted"/>
<dbReference type="EMBL" id="JAQQLE010000009">
    <property type="protein sequence ID" value="MDC7714634.1"/>
    <property type="molecule type" value="Genomic_DNA"/>
</dbReference>
<dbReference type="PANTHER" id="PTHR22916:SF3">
    <property type="entry name" value="UDP-GLCNAC:BETAGAL BETA-1,3-N-ACETYLGLUCOSAMINYLTRANSFERASE-LIKE PROTEIN 1"/>
    <property type="match status" value="1"/>
</dbReference>
<dbReference type="RefSeq" id="WP_272772359.1">
    <property type="nucleotide sequence ID" value="NZ_JAQQLE010000009.1"/>
</dbReference>
<reference evidence="2 3" key="1">
    <citation type="submission" date="2023-01" db="EMBL/GenBank/DDBJ databases">
        <title>Novel species of the genus Vogesella isolated from rivers.</title>
        <authorList>
            <person name="Lu H."/>
        </authorList>
    </citation>
    <scope>NUCLEOTIDE SEQUENCE [LARGE SCALE GENOMIC DNA]</scope>
    <source>
        <strain evidence="2 3">LYT5W</strain>
    </source>
</reference>
<keyword evidence="2" id="KW-0808">Transferase</keyword>
<dbReference type="GO" id="GO:0016757">
    <property type="term" value="F:glycosyltransferase activity"/>
    <property type="evidence" value="ECO:0007669"/>
    <property type="project" value="UniProtKB-KW"/>
</dbReference>
<dbReference type="CDD" id="cd00761">
    <property type="entry name" value="Glyco_tranf_GTA_type"/>
    <property type="match status" value="1"/>
</dbReference>
<evidence type="ECO:0000259" key="1">
    <source>
        <dbReference type="Pfam" id="PF00535"/>
    </source>
</evidence>
<dbReference type="PANTHER" id="PTHR22916">
    <property type="entry name" value="GLYCOSYLTRANSFERASE"/>
    <property type="match status" value="1"/>
</dbReference>
<feature type="domain" description="Glycosyltransferase 2-like" evidence="1">
    <location>
        <begin position="17"/>
        <end position="134"/>
    </location>
</feature>
<dbReference type="InterPro" id="IPR029044">
    <property type="entry name" value="Nucleotide-diphossugar_trans"/>
</dbReference>
<dbReference type="Pfam" id="PF00535">
    <property type="entry name" value="Glycos_transf_2"/>
    <property type="match status" value="1"/>
</dbReference>
<dbReference type="InterPro" id="IPR001173">
    <property type="entry name" value="Glyco_trans_2-like"/>
</dbReference>
<name>A0ABT5ISP5_9NEIS</name>
<organism evidence="2 3">
    <name type="scientific">Vogesella margarita</name>
    <dbReference type="NCBI Taxonomy" id="2984199"/>
    <lineage>
        <taxon>Bacteria</taxon>
        <taxon>Pseudomonadati</taxon>
        <taxon>Pseudomonadota</taxon>
        <taxon>Betaproteobacteria</taxon>
        <taxon>Neisseriales</taxon>
        <taxon>Chromobacteriaceae</taxon>
        <taxon>Vogesella</taxon>
    </lineage>
</organism>
<dbReference type="Proteomes" id="UP001222030">
    <property type="component" value="Unassembled WGS sequence"/>
</dbReference>
<sequence length="321" mass="37190">MKNTDSLQSNNAQKLLTIAIPTYKRKHLLAETLSSLKKCNLNINIEIIIVDNDHDGNNDISEMIMENFSTLNPVYYRNSCNLGMVGNWNQCMQLAKGKFITILHDDDLVKENFIDEVILQIKKNISKGYLFAFRTSVLDQRIEQSNIKSSPDNSEYISQIFILDLFFKNFFHGTLGIIFDREKALAIGGFKDNWYPISDYEFWCRWACKIGPLTLINKDIALYRIAENESMKEVTRQLFTSQSLELRRKLVLEKNVPNVFAKLINLTTCVQTIQVENYWSDKSYIEKFPGKILVKACLTLFNIIIKIIKAILHKDLNHESK</sequence>
<keyword evidence="2" id="KW-0328">Glycosyltransferase</keyword>
<gene>
    <name evidence="2" type="ORF">PQU96_10940</name>
</gene>
<accession>A0ABT5ISP5</accession>
<dbReference type="SUPFAM" id="SSF53448">
    <property type="entry name" value="Nucleotide-diphospho-sugar transferases"/>
    <property type="match status" value="1"/>
</dbReference>
<evidence type="ECO:0000313" key="2">
    <source>
        <dbReference type="EMBL" id="MDC7714634.1"/>
    </source>
</evidence>
<dbReference type="EC" id="2.4.-.-" evidence="2"/>
<dbReference type="Gene3D" id="3.90.550.10">
    <property type="entry name" value="Spore Coat Polysaccharide Biosynthesis Protein SpsA, Chain A"/>
    <property type="match status" value="1"/>
</dbReference>
<keyword evidence="3" id="KW-1185">Reference proteome</keyword>
<evidence type="ECO:0000313" key="3">
    <source>
        <dbReference type="Proteomes" id="UP001222030"/>
    </source>
</evidence>
<protein>
    <submittedName>
        <fullName evidence="2">Glycosyltransferase</fullName>
        <ecNumber evidence="2">2.4.-.-</ecNumber>
    </submittedName>
</protein>
<comment type="caution">
    <text evidence="2">The sequence shown here is derived from an EMBL/GenBank/DDBJ whole genome shotgun (WGS) entry which is preliminary data.</text>
</comment>